<keyword evidence="9" id="KW-1015">Disulfide bond</keyword>
<dbReference type="FunFam" id="2.40.10.10:FF:000047">
    <property type="entry name" value="Trypsin eta"/>
    <property type="match status" value="1"/>
</dbReference>
<evidence type="ECO:0000256" key="3">
    <source>
        <dbReference type="ARBA" id="ARBA00022525"/>
    </source>
</evidence>
<dbReference type="AlphaFoldDB" id="A0A6P4IHL4"/>
<dbReference type="RefSeq" id="XP_017022048.1">
    <property type="nucleotide sequence ID" value="XM_017166559.2"/>
</dbReference>
<reference evidence="16" key="2">
    <citation type="submission" date="2025-08" db="UniProtKB">
        <authorList>
            <consortium name="RefSeq"/>
        </authorList>
    </citation>
    <scope>IDENTIFICATION</scope>
    <source>
        <strain evidence="16">14028-0561.14</strain>
        <tissue evidence="16">Whole fly</tissue>
    </source>
</reference>
<dbReference type="InterPro" id="IPR018114">
    <property type="entry name" value="TRYPSIN_HIS"/>
</dbReference>
<feature type="domain" description="Peptidase S1" evidence="14">
    <location>
        <begin position="27"/>
        <end position="247"/>
    </location>
</feature>
<dbReference type="GO" id="GO:0016485">
    <property type="term" value="P:protein processing"/>
    <property type="evidence" value="ECO:0007669"/>
    <property type="project" value="UniProtKB-ARBA"/>
</dbReference>
<dbReference type="InterPro" id="IPR033116">
    <property type="entry name" value="TRYPSIN_SER"/>
</dbReference>
<evidence type="ECO:0000256" key="2">
    <source>
        <dbReference type="ARBA" id="ARBA00007664"/>
    </source>
</evidence>
<sequence length="252" mass="27919">MDCRSLQLFPLLVVGLTSGRRVPYKYIIGGADEAIENAPWQVSIQYLWSHICGGSIYSSRIILTAAHCLVEYYPENLGVRLGSSYNNYYGSLVGVSLIRTHEKYDSYSFDNDVGLLFLDYPLNLDEDYSIQAIELAEKVPPPGTTTSVTGWGITEYGETEILQSLETDIVDLEECKILYKDYSITKNMLCTSNVNEGTCQGDSGGALVFNGQQVGIVSWAEGCADPAFPTVYANVPALRKWIEENAKDLETF</sequence>
<evidence type="ECO:0000256" key="10">
    <source>
        <dbReference type="ARBA" id="ARBA00036320"/>
    </source>
</evidence>
<dbReference type="OrthoDB" id="10059102at2759"/>
<dbReference type="SUPFAM" id="SSF50494">
    <property type="entry name" value="Trypsin-like serine proteases"/>
    <property type="match status" value="1"/>
</dbReference>
<dbReference type="PROSITE" id="PS50240">
    <property type="entry name" value="TRYPSIN_DOM"/>
    <property type="match status" value="1"/>
</dbReference>
<dbReference type="GO" id="GO:0005576">
    <property type="term" value="C:extracellular region"/>
    <property type="evidence" value="ECO:0007669"/>
    <property type="project" value="UniProtKB-SubCell"/>
</dbReference>
<protein>
    <recommendedName>
        <fullName evidence="11">trypsin</fullName>
        <ecNumber evidence="11">3.4.21.4</ecNumber>
    </recommendedName>
</protein>
<evidence type="ECO:0000256" key="12">
    <source>
        <dbReference type="RuleBase" id="RU363034"/>
    </source>
</evidence>
<dbReference type="Proteomes" id="UP001652661">
    <property type="component" value="Chromosome 2L"/>
</dbReference>
<dbReference type="GeneID" id="108074486"/>
<keyword evidence="8" id="KW-0865">Zymogen</keyword>
<evidence type="ECO:0000256" key="11">
    <source>
        <dbReference type="ARBA" id="ARBA00038868"/>
    </source>
</evidence>
<dbReference type="InterPro" id="IPR050430">
    <property type="entry name" value="Peptidase_S1"/>
</dbReference>
<evidence type="ECO:0000256" key="8">
    <source>
        <dbReference type="ARBA" id="ARBA00023145"/>
    </source>
</evidence>
<evidence type="ECO:0000256" key="6">
    <source>
        <dbReference type="ARBA" id="ARBA00022801"/>
    </source>
</evidence>
<comment type="similarity">
    <text evidence="2">Belongs to the peptidase S1 family.</text>
</comment>
<dbReference type="InterPro" id="IPR001254">
    <property type="entry name" value="Trypsin_dom"/>
</dbReference>
<dbReference type="PROSITE" id="PS00134">
    <property type="entry name" value="TRYPSIN_HIS"/>
    <property type="match status" value="1"/>
</dbReference>
<keyword evidence="15" id="KW-1185">Reference proteome</keyword>
<evidence type="ECO:0000259" key="14">
    <source>
        <dbReference type="PROSITE" id="PS50240"/>
    </source>
</evidence>
<proteinExistence type="inferred from homology"/>
<keyword evidence="5 13" id="KW-0732">Signal</keyword>
<comment type="subcellular location">
    <subcellularLocation>
        <location evidence="1">Secreted</location>
        <location evidence="1">Extracellular space</location>
    </subcellularLocation>
</comment>
<dbReference type="Gene3D" id="2.40.10.10">
    <property type="entry name" value="Trypsin-like serine proteases"/>
    <property type="match status" value="1"/>
</dbReference>
<dbReference type="SMART" id="SM00020">
    <property type="entry name" value="Tryp_SPc"/>
    <property type="match status" value="1"/>
</dbReference>
<evidence type="ECO:0000256" key="1">
    <source>
        <dbReference type="ARBA" id="ARBA00004239"/>
    </source>
</evidence>
<dbReference type="CDD" id="cd00190">
    <property type="entry name" value="Tryp_SPc"/>
    <property type="match status" value="1"/>
</dbReference>
<accession>A0A6P4IHL4</accession>
<evidence type="ECO:0000256" key="9">
    <source>
        <dbReference type="ARBA" id="ARBA00023157"/>
    </source>
</evidence>
<dbReference type="PROSITE" id="PS00135">
    <property type="entry name" value="TRYPSIN_SER"/>
    <property type="match status" value="1"/>
</dbReference>
<name>A0A6P4IHL4_DROKI</name>
<dbReference type="InterPro" id="IPR043504">
    <property type="entry name" value="Peptidase_S1_PA_chymotrypsin"/>
</dbReference>
<reference evidence="15" key="1">
    <citation type="submission" date="2025-05" db="UniProtKB">
        <authorList>
            <consortium name="RefSeq"/>
        </authorList>
    </citation>
    <scope>NUCLEOTIDE SEQUENCE [LARGE SCALE GENOMIC DNA]</scope>
    <source>
        <strain evidence="15">14028-0561.14</strain>
    </source>
</reference>
<comment type="catalytic activity">
    <reaction evidence="10">
        <text>Preferential cleavage: Arg-|-Xaa, Lys-|-Xaa.</text>
        <dbReference type="EC" id="3.4.21.4"/>
    </reaction>
</comment>
<gene>
    <name evidence="16" type="primary">LOC108074486</name>
</gene>
<dbReference type="InterPro" id="IPR001314">
    <property type="entry name" value="Peptidase_S1A"/>
</dbReference>
<dbReference type="GO" id="GO:0004252">
    <property type="term" value="F:serine-type endopeptidase activity"/>
    <property type="evidence" value="ECO:0007669"/>
    <property type="project" value="UniProtKB-EC"/>
</dbReference>
<dbReference type="PANTHER" id="PTHR24276">
    <property type="entry name" value="POLYSERASE-RELATED"/>
    <property type="match status" value="1"/>
</dbReference>
<feature type="signal peptide" evidence="13">
    <location>
        <begin position="1"/>
        <end position="19"/>
    </location>
</feature>
<dbReference type="PANTHER" id="PTHR24276:SF91">
    <property type="entry name" value="AT26814P-RELATED"/>
    <property type="match status" value="1"/>
</dbReference>
<evidence type="ECO:0000313" key="16">
    <source>
        <dbReference type="RefSeq" id="XP_017022048.1"/>
    </source>
</evidence>
<keyword evidence="7 12" id="KW-0720">Serine protease</keyword>
<evidence type="ECO:0000256" key="5">
    <source>
        <dbReference type="ARBA" id="ARBA00022729"/>
    </source>
</evidence>
<dbReference type="PRINTS" id="PR00722">
    <property type="entry name" value="CHYMOTRYPSIN"/>
</dbReference>
<evidence type="ECO:0000313" key="15">
    <source>
        <dbReference type="Proteomes" id="UP001652661"/>
    </source>
</evidence>
<dbReference type="InterPro" id="IPR009003">
    <property type="entry name" value="Peptidase_S1_PA"/>
</dbReference>
<dbReference type="Pfam" id="PF00089">
    <property type="entry name" value="Trypsin"/>
    <property type="match status" value="1"/>
</dbReference>
<keyword evidence="6 12" id="KW-0378">Hydrolase</keyword>
<evidence type="ECO:0000256" key="4">
    <source>
        <dbReference type="ARBA" id="ARBA00022670"/>
    </source>
</evidence>
<evidence type="ECO:0000256" key="13">
    <source>
        <dbReference type="SAM" id="SignalP"/>
    </source>
</evidence>
<keyword evidence="3" id="KW-0964">Secreted</keyword>
<organism evidence="15 16">
    <name type="scientific">Drosophila kikkawai</name>
    <name type="common">Fruit fly</name>
    <dbReference type="NCBI Taxonomy" id="30033"/>
    <lineage>
        <taxon>Eukaryota</taxon>
        <taxon>Metazoa</taxon>
        <taxon>Ecdysozoa</taxon>
        <taxon>Arthropoda</taxon>
        <taxon>Hexapoda</taxon>
        <taxon>Insecta</taxon>
        <taxon>Pterygota</taxon>
        <taxon>Neoptera</taxon>
        <taxon>Endopterygota</taxon>
        <taxon>Diptera</taxon>
        <taxon>Brachycera</taxon>
        <taxon>Muscomorpha</taxon>
        <taxon>Ephydroidea</taxon>
        <taxon>Drosophilidae</taxon>
        <taxon>Drosophila</taxon>
        <taxon>Sophophora</taxon>
    </lineage>
</organism>
<evidence type="ECO:0000256" key="7">
    <source>
        <dbReference type="ARBA" id="ARBA00022825"/>
    </source>
</evidence>
<keyword evidence="4 12" id="KW-0645">Protease</keyword>
<feature type="chain" id="PRO_5028296481" description="trypsin" evidence="13">
    <location>
        <begin position="20"/>
        <end position="252"/>
    </location>
</feature>
<dbReference type="EC" id="3.4.21.4" evidence="11"/>